<name>A0ABR8BMY0_9NOSO</name>
<reference evidence="1 2" key="1">
    <citation type="journal article" date="2020" name="ISME J.">
        <title>Comparative genomics reveals insights into cyanobacterial evolution and habitat adaptation.</title>
        <authorList>
            <person name="Chen M.Y."/>
            <person name="Teng W.K."/>
            <person name="Zhao L."/>
            <person name="Hu C.X."/>
            <person name="Zhou Y.K."/>
            <person name="Han B.P."/>
            <person name="Song L.R."/>
            <person name="Shu W.S."/>
        </authorList>
    </citation>
    <scope>NUCLEOTIDE SEQUENCE [LARGE SCALE GENOMIC DNA]</scope>
    <source>
        <strain evidence="1 2">FACHB-3921</strain>
    </source>
</reference>
<comment type="caution">
    <text evidence="1">The sequence shown here is derived from an EMBL/GenBank/DDBJ whole genome shotgun (WGS) entry which is preliminary data.</text>
</comment>
<gene>
    <name evidence="1" type="ORF">H6G14_28455</name>
</gene>
<evidence type="ECO:0000313" key="1">
    <source>
        <dbReference type="EMBL" id="MBD2255155.1"/>
    </source>
</evidence>
<sequence>MKKVISYVHRHIVQESSGDAEYTR</sequence>
<dbReference type="EMBL" id="JACJQL010000080">
    <property type="protein sequence ID" value="MBD2255155.1"/>
    <property type="molecule type" value="Genomic_DNA"/>
</dbReference>
<keyword evidence="2" id="KW-1185">Reference proteome</keyword>
<dbReference type="Proteomes" id="UP000621307">
    <property type="component" value="Unassembled WGS sequence"/>
</dbReference>
<accession>A0ABR8BMY0</accession>
<proteinExistence type="predicted"/>
<protein>
    <submittedName>
        <fullName evidence="1">Uncharacterized protein</fullName>
    </submittedName>
</protein>
<evidence type="ECO:0000313" key="2">
    <source>
        <dbReference type="Proteomes" id="UP000621307"/>
    </source>
</evidence>
<organism evidence="1 2">
    <name type="scientific">Nostoc parmelioides FACHB-3921</name>
    <dbReference type="NCBI Taxonomy" id="2692909"/>
    <lineage>
        <taxon>Bacteria</taxon>
        <taxon>Bacillati</taxon>
        <taxon>Cyanobacteriota</taxon>
        <taxon>Cyanophyceae</taxon>
        <taxon>Nostocales</taxon>
        <taxon>Nostocaceae</taxon>
        <taxon>Nostoc</taxon>
    </lineage>
</organism>